<dbReference type="EMBL" id="CAJRAY010000033">
    <property type="protein sequence ID" value="CAG5083939.1"/>
    <property type="molecule type" value="Genomic_DNA"/>
</dbReference>
<feature type="domain" description="D-isomer specific 2-hydroxyacid dehydrogenase NAD-binding" evidence="6">
    <location>
        <begin position="105"/>
        <end position="279"/>
    </location>
</feature>
<sequence length="318" mass="34870">MGTILCLHGFGPEEQEKIRRAAPGATIVFGRSAEIGPDVYRDAEAVCGWNDRVAEICLQEGAKLRWVQTWSAGIDSLPLEKLRQRGVLLTDAAGVHSVAVAETALAHMLGLTRGIHIAVRSQMAGEWHRPSELSELYGRTALIVGAGAIGTRIAELARAFGMRTIGIRRTPAPQPAYDRVDGMDKLDEAIAESDYIVNVLPDTPETRGIFDEARFRLMKPTAFFINVGRGASVKTEALVEALRERRIAGAGLDVFEEEPLPSGHPLWALDNVILTPHTAGHTNRLKERVADLFAANLEIYLRGETDRLINLVNYDKGY</sequence>
<evidence type="ECO:0000313" key="7">
    <source>
        <dbReference type="EMBL" id="CAG5083939.1"/>
    </source>
</evidence>
<keyword evidence="8" id="KW-1185">Reference proteome</keyword>
<dbReference type="InterPro" id="IPR006140">
    <property type="entry name" value="D-isomer_DH_NAD-bd"/>
</dbReference>
<protein>
    <submittedName>
        <fullName evidence="7">4-phosphoerythronate dehydrogenase</fullName>
        <ecNumber evidence="7">1.1.1.290</ecNumber>
    </submittedName>
</protein>
<dbReference type="Proteomes" id="UP000681526">
    <property type="component" value="Unassembled WGS sequence"/>
</dbReference>
<keyword evidence="2 4" id="KW-0560">Oxidoreductase</keyword>
<evidence type="ECO:0000256" key="3">
    <source>
        <dbReference type="ARBA" id="ARBA00023027"/>
    </source>
</evidence>
<dbReference type="CDD" id="cd05300">
    <property type="entry name" value="2-Hacid_dh_1"/>
    <property type="match status" value="1"/>
</dbReference>
<dbReference type="PANTHER" id="PTHR43333">
    <property type="entry name" value="2-HACID_DH_C DOMAIN-CONTAINING PROTEIN"/>
    <property type="match status" value="1"/>
</dbReference>
<evidence type="ECO:0000256" key="4">
    <source>
        <dbReference type="RuleBase" id="RU003719"/>
    </source>
</evidence>
<dbReference type="PANTHER" id="PTHR43333:SF1">
    <property type="entry name" value="D-ISOMER SPECIFIC 2-HYDROXYACID DEHYDROGENASE NAD-BINDING DOMAIN-CONTAINING PROTEIN"/>
    <property type="match status" value="1"/>
</dbReference>
<evidence type="ECO:0000313" key="8">
    <source>
        <dbReference type="Proteomes" id="UP000681526"/>
    </source>
</evidence>
<comment type="caution">
    <text evidence="7">The sequence shown here is derived from an EMBL/GenBank/DDBJ whole genome shotgun (WGS) entry which is preliminary data.</text>
</comment>
<dbReference type="Pfam" id="PF02826">
    <property type="entry name" value="2-Hacid_dh_C"/>
    <property type="match status" value="1"/>
</dbReference>
<reference evidence="7 8" key="1">
    <citation type="submission" date="2021-04" db="EMBL/GenBank/DDBJ databases">
        <authorList>
            <person name="Rakotoarivonina H."/>
        </authorList>
    </citation>
    <scope>NUCLEOTIDE SEQUENCE [LARGE SCALE GENOMIC DNA]</scope>
    <source>
        <strain evidence="7 8">XE</strain>
    </source>
</reference>
<dbReference type="InterPro" id="IPR006139">
    <property type="entry name" value="D-isomer_2_OHA_DH_cat_dom"/>
</dbReference>
<feature type="domain" description="D-isomer specific 2-hydroxyacid dehydrogenase catalytic" evidence="5">
    <location>
        <begin position="40"/>
        <end position="310"/>
    </location>
</feature>
<proteinExistence type="inferred from homology"/>
<accession>A0ABM8V2V0</accession>
<evidence type="ECO:0000256" key="2">
    <source>
        <dbReference type="ARBA" id="ARBA00023002"/>
    </source>
</evidence>
<dbReference type="EC" id="1.1.1.290" evidence="7"/>
<comment type="similarity">
    <text evidence="1 4">Belongs to the D-isomer specific 2-hydroxyacid dehydrogenase family.</text>
</comment>
<evidence type="ECO:0000259" key="5">
    <source>
        <dbReference type="Pfam" id="PF00389"/>
    </source>
</evidence>
<name>A0ABM8V2V0_THEXY</name>
<evidence type="ECO:0000259" key="6">
    <source>
        <dbReference type="Pfam" id="PF02826"/>
    </source>
</evidence>
<evidence type="ECO:0000256" key="1">
    <source>
        <dbReference type="ARBA" id="ARBA00005854"/>
    </source>
</evidence>
<keyword evidence="3" id="KW-0520">NAD</keyword>
<organism evidence="7 8">
    <name type="scientific">Thermobacillus xylanilyticus</name>
    <dbReference type="NCBI Taxonomy" id="76633"/>
    <lineage>
        <taxon>Bacteria</taxon>
        <taxon>Bacillati</taxon>
        <taxon>Bacillota</taxon>
        <taxon>Bacilli</taxon>
        <taxon>Bacillales</taxon>
        <taxon>Paenibacillaceae</taxon>
        <taxon>Thermobacillus</taxon>
    </lineage>
</organism>
<dbReference type="InterPro" id="IPR036291">
    <property type="entry name" value="NAD(P)-bd_dom_sf"/>
</dbReference>
<dbReference type="SUPFAM" id="SSF51735">
    <property type="entry name" value="NAD(P)-binding Rossmann-fold domains"/>
    <property type="match status" value="1"/>
</dbReference>
<dbReference type="GO" id="GO:0033711">
    <property type="term" value="F:4-phosphoerythronate dehydrogenase activity"/>
    <property type="evidence" value="ECO:0007669"/>
    <property type="project" value="UniProtKB-EC"/>
</dbReference>
<dbReference type="Pfam" id="PF00389">
    <property type="entry name" value="2-Hacid_dh"/>
    <property type="match status" value="1"/>
</dbReference>
<gene>
    <name evidence="7" type="primary">txxe 987-pdxB</name>
    <name evidence="7" type="ORF">TXXE_07330</name>
</gene>
<dbReference type="SUPFAM" id="SSF52283">
    <property type="entry name" value="Formate/glycerate dehydrogenase catalytic domain-like"/>
    <property type="match status" value="1"/>
</dbReference>
<dbReference type="RefSeq" id="WP_015253887.1">
    <property type="nucleotide sequence ID" value="NZ_CAJRAY010000033.1"/>
</dbReference>
<dbReference type="Gene3D" id="3.40.50.720">
    <property type="entry name" value="NAD(P)-binding Rossmann-like Domain"/>
    <property type="match status" value="2"/>
</dbReference>